<dbReference type="InterPro" id="IPR036366">
    <property type="entry name" value="PGBDSf"/>
</dbReference>
<dbReference type="InterPro" id="IPR036365">
    <property type="entry name" value="PGBD-like_sf"/>
</dbReference>
<keyword evidence="2" id="KW-0472">Membrane</keyword>
<protein>
    <recommendedName>
        <fullName evidence="3">Peptidoglycan binding-like domain-containing protein</fullName>
    </recommendedName>
</protein>
<dbReference type="Pfam" id="PF01471">
    <property type="entry name" value="PG_binding_1"/>
    <property type="match status" value="1"/>
</dbReference>
<feature type="region of interest" description="Disordered" evidence="1">
    <location>
        <begin position="148"/>
        <end position="200"/>
    </location>
</feature>
<feature type="compositionally biased region" description="Basic and acidic residues" evidence="1">
    <location>
        <begin position="77"/>
        <end position="91"/>
    </location>
</feature>
<dbReference type="Proteomes" id="UP001501371">
    <property type="component" value="Unassembled WGS sequence"/>
</dbReference>
<sequence length="265" mass="28225">MSASPERPQQPARRTVLEPTRIMRRRRPRELKDFDDLFRPDHTGTTDPAADRGGAWEQVPVADRAARGTDASASDGRSSDGRSDGRRAGDAKDEEYDTEEIPSVRGRERTYGHRPWSGRGVLVTSVAAAGVSGLAVALLLTWHGMEDRSQAATPPPGAAPTVAAPTASAPDTAAPGLPAPQAPPAADPDGPGVLREGDSGPEVADLQERLLRIPNVYDGGSVSGTYDTTLTEAVGRFQLWYGIRGDETGVYGDDTRRDLESRTST</sequence>
<keyword evidence="5" id="KW-1185">Reference proteome</keyword>
<feature type="transmembrane region" description="Helical" evidence="2">
    <location>
        <begin position="121"/>
        <end position="142"/>
    </location>
</feature>
<feature type="compositionally biased region" description="Basic and acidic residues" evidence="1">
    <location>
        <begin position="30"/>
        <end position="44"/>
    </location>
</feature>
<organism evidence="4 5">
    <name type="scientific">Streptomyces hebeiensis</name>
    <dbReference type="NCBI Taxonomy" id="229486"/>
    <lineage>
        <taxon>Bacteria</taxon>
        <taxon>Bacillati</taxon>
        <taxon>Actinomycetota</taxon>
        <taxon>Actinomycetes</taxon>
        <taxon>Kitasatosporales</taxon>
        <taxon>Streptomycetaceae</taxon>
        <taxon>Streptomyces</taxon>
    </lineage>
</organism>
<feature type="compositionally biased region" description="Low complexity" evidence="1">
    <location>
        <begin position="159"/>
        <end position="176"/>
    </location>
</feature>
<dbReference type="SUPFAM" id="SSF47090">
    <property type="entry name" value="PGBD-like"/>
    <property type="match status" value="1"/>
</dbReference>
<dbReference type="EMBL" id="BAAAKV010000053">
    <property type="protein sequence ID" value="GAA1187357.1"/>
    <property type="molecule type" value="Genomic_DNA"/>
</dbReference>
<comment type="caution">
    <text evidence="4">The sequence shown here is derived from an EMBL/GenBank/DDBJ whole genome shotgun (WGS) entry which is preliminary data.</text>
</comment>
<gene>
    <name evidence="4" type="ORF">GCM10009654_51150</name>
</gene>
<accession>A0ABP4FKT3</accession>
<dbReference type="RefSeq" id="WP_344281219.1">
    <property type="nucleotide sequence ID" value="NZ_BAAAKV010000053.1"/>
</dbReference>
<proteinExistence type="predicted"/>
<feature type="compositionally biased region" description="Pro residues" evidence="1">
    <location>
        <begin position="177"/>
        <end position="186"/>
    </location>
</feature>
<keyword evidence="2" id="KW-0812">Transmembrane</keyword>
<reference evidence="5" key="1">
    <citation type="journal article" date="2019" name="Int. J. Syst. Evol. Microbiol.">
        <title>The Global Catalogue of Microorganisms (GCM) 10K type strain sequencing project: providing services to taxonomists for standard genome sequencing and annotation.</title>
        <authorList>
            <consortium name="The Broad Institute Genomics Platform"/>
            <consortium name="The Broad Institute Genome Sequencing Center for Infectious Disease"/>
            <person name="Wu L."/>
            <person name="Ma J."/>
        </authorList>
    </citation>
    <scope>NUCLEOTIDE SEQUENCE [LARGE SCALE GENOMIC DNA]</scope>
    <source>
        <strain evidence="5">JCM 12696</strain>
    </source>
</reference>
<evidence type="ECO:0000256" key="1">
    <source>
        <dbReference type="SAM" id="MobiDB-lite"/>
    </source>
</evidence>
<feature type="region of interest" description="Disordered" evidence="1">
    <location>
        <begin position="1"/>
        <end position="114"/>
    </location>
</feature>
<feature type="domain" description="Peptidoglycan binding-like" evidence="3">
    <location>
        <begin position="199"/>
        <end position="257"/>
    </location>
</feature>
<evidence type="ECO:0000256" key="2">
    <source>
        <dbReference type="SAM" id="Phobius"/>
    </source>
</evidence>
<dbReference type="InterPro" id="IPR002477">
    <property type="entry name" value="Peptidoglycan-bd-like"/>
</dbReference>
<evidence type="ECO:0000313" key="5">
    <source>
        <dbReference type="Proteomes" id="UP001501371"/>
    </source>
</evidence>
<evidence type="ECO:0000259" key="3">
    <source>
        <dbReference type="Pfam" id="PF01471"/>
    </source>
</evidence>
<keyword evidence="2" id="KW-1133">Transmembrane helix</keyword>
<dbReference type="Gene3D" id="1.10.101.10">
    <property type="entry name" value="PGBD-like superfamily/PGBD"/>
    <property type="match status" value="1"/>
</dbReference>
<evidence type="ECO:0000313" key="4">
    <source>
        <dbReference type="EMBL" id="GAA1187357.1"/>
    </source>
</evidence>
<name>A0ABP4FKT3_9ACTN</name>